<dbReference type="AlphaFoldDB" id="A0A0C3B0A0"/>
<proteinExistence type="predicted"/>
<protein>
    <recommendedName>
        <fullName evidence="3">F-box domain-containing protein</fullName>
    </recommendedName>
</protein>
<dbReference type="InterPro" id="IPR032675">
    <property type="entry name" value="LRR_dom_sf"/>
</dbReference>
<dbReference type="OrthoDB" id="2789810at2759"/>
<reference evidence="2" key="2">
    <citation type="submission" date="2015-01" db="EMBL/GenBank/DDBJ databases">
        <title>Evolutionary Origins and Diversification of the Mycorrhizal Mutualists.</title>
        <authorList>
            <consortium name="DOE Joint Genome Institute"/>
            <consortium name="Mycorrhizal Genomics Consortium"/>
            <person name="Kohler A."/>
            <person name="Kuo A."/>
            <person name="Nagy L.G."/>
            <person name="Floudas D."/>
            <person name="Copeland A."/>
            <person name="Barry K.W."/>
            <person name="Cichocki N."/>
            <person name="Veneault-Fourrey C."/>
            <person name="LaButti K."/>
            <person name="Lindquist E.A."/>
            <person name="Lipzen A."/>
            <person name="Lundell T."/>
            <person name="Morin E."/>
            <person name="Murat C."/>
            <person name="Riley R."/>
            <person name="Ohm R."/>
            <person name="Sun H."/>
            <person name="Tunlid A."/>
            <person name="Henrissat B."/>
            <person name="Grigoriev I.V."/>
            <person name="Hibbett D.S."/>
            <person name="Martin F."/>
        </authorList>
    </citation>
    <scope>NUCLEOTIDE SEQUENCE [LARGE SCALE GENOMIC DNA]</scope>
    <source>
        <strain evidence="2">Foug A</strain>
    </source>
</reference>
<organism evidence="1 2">
    <name type="scientific">Scleroderma citrinum Foug A</name>
    <dbReference type="NCBI Taxonomy" id="1036808"/>
    <lineage>
        <taxon>Eukaryota</taxon>
        <taxon>Fungi</taxon>
        <taxon>Dikarya</taxon>
        <taxon>Basidiomycota</taxon>
        <taxon>Agaricomycotina</taxon>
        <taxon>Agaricomycetes</taxon>
        <taxon>Agaricomycetidae</taxon>
        <taxon>Boletales</taxon>
        <taxon>Sclerodermatineae</taxon>
        <taxon>Sclerodermataceae</taxon>
        <taxon>Scleroderma</taxon>
    </lineage>
</organism>
<evidence type="ECO:0000313" key="2">
    <source>
        <dbReference type="Proteomes" id="UP000053989"/>
    </source>
</evidence>
<dbReference type="Proteomes" id="UP000053989">
    <property type="component" value="Unassembled WGS sequence"/>
</dbReference>
<keyword evidence="2" id="KW-1185">Reference proteome</keyword>
<sequence>MAITLKPQPAPIHALPYLPPELHLRIIEIIAECIPFSPTREQAYNSTDLATLCACSLVCKLWLNTARTRIWAGVQLSGRLRSMALIDLLEAYRFTCDSTTRCYGEDDGTDKARVHEKAISLATLSIPSFAGRVMHLSVRETRGNTWDPKWLNDALPYLAAHLEAVHSLEMERVTWEHLSSHSRYTCLASFRRTKELALRGCSFHTTADLCGFLAEFDKLEVLTLDRVHCLTSDAPRWYLDTWIDGKKCINPPSAALRVVGVRGAPMDTVLEWIMSGIEQRKGSGMGEAKITSVKLGGVGIMEAEVVGRFLKEVGEGLSELRVGFDQSFVERGDAFIDHINLERNSGLTELHVFGLVVPSPPPPDPSAQGEDEVRTSLTQLTSLLSPIRSSMEVLSLAMYPADIRAISTVDFDGMARVFEKQQWAGVEEVRVVISNRSECGLGRVVKQRLRRLDERGVLRVNVGFDEREVI</sequence>
<reference evidence="1 2" key="1">
    <citation type="submission" date="2014-04" db="EMBL/GenBank/DDBJ databases">
        <authorList>
            <consortium name="DOE Joint Genome Institute"/>
            <person name="Kuo A."/>
            <person name="Kohler A."/>
            <person name="Nagy L.G."/>
            <person name="Floudas D."/>
            <person name="Copeland A."/>
            <person name="Barry K.W."/>
            <person name="Cichocki N."/>
            <person name="Veneault-Fourrey C."/>
            <person name="LaButti K."/>
            <person name="Lindquist E.A."/>
            <person name="Lipzen A."/>
            <person name="Lundell T."/>
            <person name="Morin E."/>
            <person name="Murat C."/>
            <person name="Sun H."/>
            <person name="Tunlid A."/>
            <person name="Henrissat B."/>
            <person name="Grigoriev I.V."/>
            <person name="Hibbett D.S."/>
            <person name="Martin F."/>
            <person name="Nordberg H.P."/>
            <person name="Cantor M.N."/>
            <person name="Hua S.X."/>
        </authorList>
    </citation>
    <scope>NUCLEOTIDE SEQUENCE [LARGE SCALE GENOMIC DNA]</scope>
    <source>
        <strain evidence="1 2">Foug A</strain>
    </source>
</reference>
<gene>
    <name evidence="1" type="ORF">SCLCIDRAFT_12556</name>
</gene>
<evidence type="ECO:0008006" key="3">
    <source>
        <dbReference type="Google" id="ProtNLM"/>
    </source>
</evidence>
<name>A0A0C3B0A0_9AGAM</name>
<accession>A0A0C3B0A0</accession>
<dbReference type="InParanoid" id="A0A0C3B0A0"/>
<dbReference type="EMBL" id="KN822004">
    <property type="protein sequence ID" value="KIM70672.1"/>
    <property type="molecule type" value="Genomic_DNA"/>
</dbReference>
<evidence type="ECO:0000313" key="1">
    <source>
        <dbReference type="EMBL" id="KIM70672.1"/>
    </source>
</evidence>
<dbReference type="HOGENOM" id="CLU_036316_1_0_1"/>
<dbReference type="Gene3D" id="3.80.10.10">
    <property type="entry name" value="Ribonuclease Inhibitor"/>
    <property type="match status" value="1"/>
</dbReference>